<dbReference type="Gene3D" id="1.10.10.60">
    <property type="entry name" value="Homeodomain-like"/>
    <property type="match status" value="2"/>
</dbReference>
<evidence type="ECO:0000313" key="12">
    <source>
        <dbReference type="Proteomes" id="UP000010296"/>
    </source>
</evidence>
<evidence type="ECO:0000256" key="1">
    <source>
        <dbReference type="ARBA" id="ARBA00004496"/>
    </source>
</evidence>
<accession>E6LD36</accession>
<dbReference type="InterPro" id="IPR011006">
    <property type="entry name" value="CheY-like_superfamily"/>
</dbReference>
<dbReference type="CDD" id="cd17536">
    <property type="entry name" value="REC_YesN-like"/>
    <property type="match status" value="1"/>
</dbReference>
<dbReference type="Pfam" id="PF00072">
    <property type="entry name" value="Response_reg"/>
    <property type="match status" value="1"/>
</dbReference>
<dbReference type="OrthoDB" id="342399at2"/>
<keyword evidence="5" id="KW-0805">Transcription regulation</keyword>
<comment type="subcellular location">
    <subcellularLocation>
        <location evidence="1">Cytoplasm</location>
    </subcellularLocation>
</comment>
<dbReference type="SUPFAM" id="SSF46689">
    <property type="entry name" value="Homeodomain-like"/>
    <property type="match status" value="2"/>
</dbReference>
<dbReference type="GO" id="GO:0003700">
    <property type="term" value="F:DNA-binding transcription factor activity"/>
    <property type="evidence" value="ECO:0007669"/>
    <property type="project" value="InterPro"/>
</dbReference>
<keyword evidence="3 8" id="KW-0597">Phosphoprotein</keyword>
<evidence type="ECO:0000259" key="10">
    <source>
        <dbReference type="PROSITE" id="PS50110"/>
    </source>
</evidence>
<dbReference type="EMBL" id="AEPV01000007">
    <property type="protein sequence ID" value="EFU74911.1"/>
    <property type="molecule type" value="Genomic_DNA"/>
</dbReference>
<dbReference type="RefSeq" id="WP_007207297.1">
    <property type="nucleotide sequence ID" value="NZ_GL622241.1"/>
</dbReference>
<evidence type="ECO:0000256" key="7">
    <source>
        <dbReference type="ARBA" id="ARBA00023163"/>
    </source>
</evidence>
<dbReference type="eggNOG" id="COG4753">
    <property type="taxonomic scope" value="Bacteria"/>
</dbReference>
<dbReference type="Pfam" id="PF12833">
    <property type="entry name" value="HTH_18"/>
    <property type="match status" value="1"/>
</dbReference>
<dbReference type="AlphaFoldDB" id="E6LD36"/>
<dbReference type="InterPro" id="IPR018060">
    <property type="entry name" value="HTH_AraC"/>
</dbReference>
<dbReference type="PANTHER" id="PTHR42713:SF3">
    <property type="entry name" value="TRANSCRIPTIONAL REGULATORY PROTEIN HPTR"/>
    <property type="match status" value="1"/>
</dbReference>
<protein>
    <submittedName>
        <fullName evidence="11">Response regulator receiver domain protein</fullName>
    </submittedName>
</protein>
<feature type="domain" description="Response regulatory" evidence="10">
    <location>
        <begin position="3"/>
        <end position="118"/>
    </location>
</feature>
<dbReference type="eggNOG" id="COG2207">
    <property type="taxonomic scope" value="Bacteria"/>
</dbReference>
<proteinExistence type="predicted"/>
<dbReference type="HOGENOM" id="CLU_000445_5_1_9"/>
<dbReference type="GO" id="GO:0043565">
    <property type="term" value="F:sequence-specific DNA binding"/>
    <property type="evidence" value="ECO:0007669"/>
    <property type="project" value="InterPro"/>
</dbReference>
<dbReference type="STRING" id="888064.HMPREF9088_0276"/>
<evidence type="ECO:0000313" key="11">
    <source>
        <dbReference type="EMBL" id="EFU74911.1"/>
    </source>
</evidence>
<evidence type="ECO:0000256" key="5">
    <source>
        <dbReference type="ARBA" id="ARBA00023015"/>
    </source>
</evidence>
<organism evidence="11 12">
    <name type="scientific">Enterococcus italicus (strain DSM 15952 / CCUG 50447 / LMG 22039 / TP 1.5)</name>
    <dbReference type="NCBI Taxonomy" id="888064"/>
    <lineage>
        <taxon>Bacteria</taxon>
        <taxon>Bacillati</taxon>
        <taxon>Bacillota</taxon>
        <taxon>Bacilli</taxon>
        <taxon>Lactobacillales</taxon>
        <taxon>Enterococcaceae</taxon>
        <taxon>Enterococcus</taxon>
    </lineage>
</organism>
<evidence type="ECO:0000256" key="2">
    <source>
        <dbReference type="ARBA" id="ARBA00022490"/>
    </source>
</evidence>
<sequence length="253" mass="29697">MYKLLIVEDEHFIRRYLTNALDYQELNITSIVSAENGLEGVAKITEFQPDIVLTDITMPVMDAFEMFEKTSQYTYQKIILSGYNDFLNAKAAIHYGVREFLVKPIDLVELRSCFVQVLNEIQQNTYRIDTDLAENSDLLKDVRYSRDEIVSQIIGYIRIHFNERFTAKELSESIGISESNLYKKMKNHLGITFNDYVNRYRLKMAINYLISDPNLRIYEVADCVGFADYKYFNQVFKKYLGMTVTEFKEKIPH</sequence>
<feature type="modified residue" description="4-aspartylphosphate" evidence="8">
    <location>
        <position position="55"/>
    </location>
</feature>
<dbReference type="InterPro" id="IPR001789">
    <property type="entry name" value="Sig_transdc_resp-reg_receiver"/>
</dbReference>
<evidence type="ECO:0000256" key="6">
    <source>
        <dbReference type="ARBA" id="ARBA00023125"/>
    </source>
</evidence>
<name>E6LD36_ENTI1</name>
<dbReference type="GO" id="GO:0005737">
    <property type="term" value="C:cytoplasm"/>
    <property type="evidence" value="ECO:0007669"/>
    <property type="project" value="UniProtKB-SubCell"/>
</dbReference>
<dbReference type="Gene3D" id="3.40.50.2300">
    <property type="match status" value="1"/>
</dbReference>
<keyword evidence="6" id="KW-0238">DNA-binding</keyword>
<dbReference type="InterPro" id="IPR051552">
    <property type="entry name" value="HptR"/>
</dbReference>
<dbReference type="SUPFAM" id="SSF52172">
    <property type="entry name" value="CheY-like"/>
    <property type="match status" value="1"/>
</dbReference>
<keyword evidence="2" id="KW-0963">Cytoplasm</keyword>
<dbReference type="PROSITE" id="PS01124">
    <property type="entry name" value="HTH_ARAC_FAMILY_2"/>
    <property type="match status" value="1"/>
</dbReference>
<keyword evidence="7" id="KW-0804">Transcription</keyword>
<dbReference type="PROSITE" id="PS50110">
    <property type="entry name" value="RESPONSE_REGULATORY"/>
    <property type="match status" value="1"/>
</dbReference>
<dbReference type="SMART" id="SM00448">
    <property type="entry name" value="REC"/>
    <property type="match status" value="1"/>
</dbReference>
<dbReference type="InterPro" id="IPR009057">
    <property type="entry name" value="Homeodomain-like_sf"/>
</dbReference>
<reference evidence="11 12" key="1">
    <citation type="submission" date="2010-12" db="EMBL/GenBank/DDBJ databases">
        <authorList>
            <person name="Muzny D."/>
            <person name="Qin X."/>
            <person name="Deng J."/>
            <person name="Jiang H."/>
            <person name="Liu Y."/>
            <person name="Qu J."/>
            <person name="Song X.-Z."/>
            <person name="Zhang L."/>
            <person name="Thornton R."/>
            <person name="Coyle M."/>
            <person name="Francisco L."/>
            <person name="Jackson L."/>
            <person name="Javaid M."/>
            <person name="Korchina V."/>
            <person name="Kovar C."/>
            <person name="Mata R."/>
            <person name="Mathew T."/>
            <person name="Ngo R."/>
            <person name="Nguyen L."/>
            <person name="Nguyen N."/>
            <person name="Okwuonu G."/>
            <person name="Ongeri F."/>
            <person name="Pham C."/>
            <person name="Simmons D."/>
            <person name="Wilczek-Boney K."/>
            <person name="Hale W."/>
            <person name="Jakkamsetti A."/>
            <person name="Pham P."/>
            <person name="Ruth R."/>
            <person name="San Lucas F."/>
            <person name="Warren J."/>
            <person name="Zhang J."/>
            <person name="Zhao Z."/>
            <person name="Zhou C."/>
            <person name="Zhu D."/>
            <person name="Lee S."/>
            <person name="Bess C."/>
            <person name="Blankenburg K."/>
            <person name="Forbes L."/>
            <person name="Fu Q."/>
            <person name="Gubbala S."/>
            <person name="Hirani K."/>
            <person name="Jayaseelan J.C."/>
            <person name="Lara F."/>
            <person name="Munidasa M."/>
            <person name="Palculict T."/>
            <person name="Patil S."/>
            <person name="Pu L.-L."/>
            <person name="Saada N."/>
            <person name="Tang L."/>
            <person name="Weissenberger G."/>
            <person name="Zhu Y."/>
            <person name="Hemphill L."/>
            <person name="Shang Y."/>
            <person name="Youmans B."/>
            <person name="Ayvaz T."/>
            <person name="Ross M."/>
            <person name="Santibanez J."/>
            <person name="Aqrawi P."/>
            <person name="Gross S."/>
            <person name="Joshi V."/>
            <person name="Fowler G."/>
            <person name="Nazareth L."/>
            <person name="Reid J."/>
            <person name="Worley K."/>
            <person name="Petrosino J."/>
            <person name="Highlander S."/>
            <person name="Gibbs R."/>
        </authorList>
    </citation>
    <scope>NUCLEOTIDE SEQUENCE [LARGE SCALE GENOMIC DNA]</scope>
    <source>
        <strain evidence="12">DSM 15952 / CCUG 50447 / LMG 22039 / TP 1.5</strain>
    </source>
</reference>
<dbReference type="GO" id="GO:0000160">
    <property type="term" value="P:phosphorelay signal transduction system"/>
    <property type="evidence" value="ECO:0007669"/>
    <property type="project" value="UniProtKB-KW"/>
</dbReference>
<evidence type="ECO:0000259" key="9">
    <source>
        <dbReference type="PROSITE" id="PS01124"/>
    </source>
</evidence>
<evidence type="ECO:0000256" key="8">
    <source>
        <dbReference type="PROSITE-ProRule" id="PRU00169"/>
    </source>
</evidence>
<dbReference type="SMART" id="SM00342">
    <property type="entry name" value="HTH_ARAC"/>
    <property type="match status" value="1"/>
</dbReference>
<keyword evidence="12" id="KW-1185">Reference proteome</keyword>
<feature type="domain" description="HTH araC/xylS-type" evidence="9">
    <location>
        <begin position="151"/>
        <end position="250"/>
    </location>
</feature>
<dbReference type="PANTHER" id="PTHR42713">
    <property type="entry name" value="HISTIDINE KINASE-RELATED"/>
    <property type="match status" value="1"/>
</dbReference>
<evidence type="ECO:0000256" key="3">
    <source>
        <dbReference type="ARBA" id="ARBA00022553"/>
    </source>
</evidence>
<keyword evidence="4" id="KW-0902">Two-component regulatory system</keyword>
<evidence type="ECO:0000256" key="4">
    <source>
        <dbReference type="ARBA" id="ARBA00023012"/>
    </source>
</evidence>
<dbReference type="Proteomes" id="UP000010296">
    <property type="component" value="Unassembled WGS sequence"/>
</dbReference>
<comment type="caution">
    <text evidence="11">The sequence shown here is derived from an EMBL/GenBank/DDBJ whole genome shotgun (WGS) entry which is preliminary data.</text>
</comment>
<gene>
    <name evidence="11" type="ORF">HMPREF9088_0276</name>
</gene>